<name>A0ABV8KP73_9ACTN</name>
<dbReference type="PANTHER" id="PTHR34128">
    <property type="entry name" value="CYTOCHROME C-TYPE BIOGENESIS PROTEIN CCME HOMOLOG, MITOCHONDRIAL"/>
    <property type="match status" value="1"/>
</dbReference>
<dbReference type="PANTHER" id="PTHR34128:SF2">
    <property type="entry name" value="CYTOCHROME C-TYPE BIOGENESIS PROTEIN CCME HOMOLOG, MITOCHONDRIAL"/>
    <property type="match status" value="1"/>
</dbReference>
<keyword evidence="2" id="KW-0349">Heme</keyword>
<comment type="caution">
    <text evidence="10">The sequence shown here is derived from an EMBL/GenBank/DDBJ whole genome shotgun (WGS) entry which is preliminary data.</text>
</comment>
<accession>A0ABV8KP73</accession>
<dbReference type="RefSeq" id="WP_377547408.1">
    <property type="nucleotide sequence ID" value="NZ_JBHSBN010000012.1"/>
</dbReference>
<evidence type="ECO:0000313" key="10">
    <source>
        <dbReference type="EMBL" id="MFC4107877.1"/>
    </source>
</evidence>
<keyword evidence="3" id="KW-0812">Transmembrane</keyword>
<evidence type="ECO:0000313" key="11">
    <source>
        <dbReference type="Proteomes" id="UP001595868"/>
    </source>
</evidence>
<evidence type="ECO:0000256" key="8">
    <source>
        <dbReference type="ARBA" id="ARBA00023004"/>
    </source>
</evidence>
<evidence type="ECO:0000256" key="3">
    <source>
        <dbReference type="ARBA" id="ARBA00022692"/>
    </source>
</evidence>
<evidence type="ECO:0000256" key="6">
    <source>
        <dbReference type="ARBA" id="ARBA00022968"/>
    </source>
</evidence>
<keyword evidence="6" id="KW-0735">Signal-anchor</keyword>
<evidence type="ECO:0000256" key="1">
    <source>
        <dbReference type="ARBA" id="ARBA00004370"/>
    </source>
</evidence>
<dbReference type="EMBL" id="JBHSBN010000012">
    <property type="protein sequence ID" value="MFC4107877.1"/>
    <property type="molecule type" value="Genomic_DNA"/>
</dbReference>
<dbReference type="InterPro" id="IPR036127">
    <property type="entry name" value="CcmE-like_sf"/>
</dbReference>
<evidence type="ECO:0000256" key="4">
    <source>
        <dbReference type="ARBA" id="ARBA00022723"/>
    </source>
</evidence>
<evidence type="ECO:0000256" key="7">
    <source>
        <dbReference type="ARBA" id="ARBA00022989"/>
    </source>
</evidence>
<keyword evidence="9" id="KW-0472">Membrane</keyword>
<gene>
    <name evidence="10" type="ORF">ACFOX0_18335</name>
</gene>
<dbReference type="Gene3D" id="2.40.50.140">
    <property type="entry name" value="Nucleic acid-binding proteins"/>
    <property type="match status" value="1"/>
</dbReference>
<organism evidence="10 11">
    <name type="scientific">Micromonospora zhanjiangensis</name>
    <dbReference type="NCBI Taxonomy" id="1522057"/>
    <lineage>
        <taxon>Bacteria</taxon>
        <taxon>Bacillati</taxon>
        <taxon>Actinomycetota</taxon>
        <taxon>Actinomycetes</taxon>
        <taxon>Micromonosporales</taxon>
        <taxon>Micromonosporaceae</taxon>
        <taxon>Micromonospora</taxon>
    </lineage>
</organism>
<comment type="subcellular location">
    <subcellularLocation>
        <location evidence="1">Membrane</location>
    </subcellularLocation>
</comment>
<keyword evidence="4" id="KW-0479">Metal-binding</keyword>
<dbReference type="InterPro" id="IPR012340">
    <property type="entry name" value="NA-bd_OB-fold"/>
</dbReference>
<dbReference type="InterPro" id="IPR004329">
    <property type="entry name" value="CcmE"/>
</dbReference>
<dbReference type="Proteomes" id="UP001595868">
    <property type="component" value="Unassembled WGS sequence"/>
</dbReference>
<protein>
    <submittedName>
        <fullName evidence="10">Cytochrome c maturation protein CcmE</fullName>
    </submittedName>
</protein>
<proteinExistence type="predicted"/>
<sequence>MTRRRRHRLALSALAAAGLVVLVTAALQGTLSYYRSPAELLDHPDGQRTRLGGTVEPGSLRSDGGQLRFRLGGGGRAVTVRTEGLLPASFREGQDAVVEGVLTADGTFRADQVLVRHGNEYRPTEVAR</sequence>
<dbReference type="SUPFAM" id="SSF82093">
    <property type="entry name" value="Heme chaperone CcmE"/>
    <property type="match status" value="1"/>
</dbReference>
<keyword evidence="5" id="KW-0201">Cytochrome c-type biogenesis</keyword>
<keyword evidence="7" id="KW-1133">Transmembrane helix</keyword>
<dbReference type="Pfam" id="PF03100">
    <property type="entry name" value="CcmE"/>
    <property type="match status" value="1"/>
</dbReference>
<evidence type="ECO:0000256" key="9">
    <source>
        <dbReference type="ARBA" id="ARBA00023136"/>
    </source>
</evidence>
<evidence type="ECO:0000256" key="5">
    <source>
        <dbReference type="ARBA" id="ARBA00022748"/>
    </source>
</evidence>
<keyword evidence="8" id="KW-0408">Iron</keyword>
<keyword evidence="11" id="KW-1185">Reference proteome</keyword>
<reference evidence="11" key="1">
    <citation type="journal article" date="2019" name="Int. J. Syst. Evol. Microbiol.">
        <title>The Global Catalogue of Microorganisms (GCM) 10K type strain sequencing project: providing services to taxonomists for standard genome sequencing and annotation.</title>
        <authorList>
            <consortium name="The Broad Institute Genomics Platform"/>
            <consortium name="The Broad Institute Genome Sequencing Center for Infectious Disease"/>
            <person name="Wu L."/>
            <person name="Ma J."/>
        </authorList>
    </citation>
    <scope>NUCLEOTIDE SEQUENCE [LARGE SCALE GENOMIC DNA]</scope>
    <source>
        <strain evidence="11">2902at01</strain>
    </source>
</reference>
<evidence type="ECO:0000256" key="2">
    <source>
        <dbReference type="ARBA" id="ARBA00022617"/>
    </source>
</evidence>